<dbReference type="InterPro" id="IPR027244">
    <property type="entry name" value="IML1"/>
</dbReference>
<dbReference type="OrthoDB" id="39497at2759"/>
<evidence type="ECO:0000313" key="3">
    <source>
        <dbReference type="Proteomes" id="UP000678393"/>
    </source>
</evidence>
<protein>
    <recommendedName>
        <fullName evidence="1">DEPDC5 C-terminal domain-containing protein</fullName>
    </recommendedName>
</protein>
<proteinExistence type="predicted"/>
<evidence type="ECO:0000313" key="2">
    <source>
        <dbReference type="EMBL" id="CAG5135774.1"/>
    </source>
</evidence>
<sequence>VYAYARRASSCGFHLIPVPCDPFALPYTDNSDPLRDPIFVALNMEAFGPDLFKDCSDERRQEILYTIQDAIVKRFGFLPASVQVPDSAVMPEDVKNLNHQYVHCTVGMFILIPESTPAGRATTAKPISGSTSSPQLVGRPESVVNQVGFLWSWNYMSSRRWRSGNTGDECFQDTMLADFRKFCSNTDNRLCGFWESFRTSVDLVIP</sequence>
<dbReference type="Proteomes" id="UP000678393">
    <property type="component" value="Unassembled WGS sequence"/>
</dbReference>
<dbReference type="GO" id="GO:0005765">
    <property type="term" value="C:lysosomal membrane"/>
    <property type="evidence" value="ECO:0007669"/>
    <property type="project" value="TreeGrafter"/>
</dbReference>
<dbReference type="PANTHER" id="PTHR13179:SF8">
    <property type="entry name" value="GATOR COMPLEX PROTEIN DEPDC5"/>
    <property type="match status" value="1"/>
</dbReference>
<dbReference type="GO" id="GO:1990130">
    <property type="term" value="C:GATOR1 complex"/>
    <property type="evidence" value="ECO:0007669"/>
    <property type="project" value="TreeGrafter"/>
</dbReference>
<feature type="non-terminal residue" evidence="2">
    <location>
        <position position="206"/>
    </location>
</feature>
<keyword evidence="3" id="KW-1185">Reference proteome</keyword>
<organism evidence="2 3">
    <name type="scientific">Candidula unifasciata</name>
    <dbReference type="NCBI Taxonomy" id="100452"/>
    <lineage>
        <taxon>Eukaryota</taxon>
        <taxon>Metazoa</taxon>
        <taxon>Spiralia</taxon>
        <taxon>Lophotrochozoa</taxon>
        <taxon>Mollusca</taxon>
        <taxon>Gastropoda</taxon>
        <taxon>Heterobranchia</taxon>
        <taxon>Euthyneura</taxon>
        <taxon>Panpulmonata</taxon>
        <taxon>Eupulmonata</taxon>
        <taxon>Stylommatophora</taxon>
        <taxon>Helicina</taxon>
        <taxon>Helicoidea</taxon>
        <taxon>Geomitridae</taxon>
        <taxon>Candidula</taxon>
    </lineage>
</organism>
<dbReference type="PANTHER" id="PTHR13179">
    <property type="entry name" value="DEP DOMAIN CONTAINING PROTEIN 5"/>
    <property type="match status" value="1"/>
</dbReference>
<comment type="caution">
    <text evidence="2">The sequence shown here is derived from an EMBL/GenBank/DDBJ whole genome shotgun (WGS) entry which is preliminary data.</text>
</comment>
<dbReference type="EMBL" id="CAJHNH020008455">
    <property type="protein sequence ID" value="CAG5135774.1"/>
    <property type="molecule type" value="Genomic_DNA"/>
</dbReference>
<evidence type="ECO:0000259" key="1">
    <source>
        <dbReference type="Pfam" id="PF19418"/>
    </source>
</evidence>
<gene>
    <name evidence="2" type="ORF">CUNI_LOCUS21332</name>
</gene>
<dbReference type="GO" id="GO:0010508">
    <property type="term" value="P:positive regulation of autophagy"/>
    <property type="evidence" value="ECO:0007669"/>
    <property type="project" value="TreeGrafter"/>
</dbReference>
<reference evidence="2" key="1">
    <citation type="submission" date="2021-04" db="EMBL/GenBank/DDBJ databases">
        <authorList>
            <consortium name="Molecular Ecology Group"/>
        </authorList>
    </citation>
    <scope>NUCLEOTIDE SEQUENCE</scope>
</reference>
<dbReference type="GO" id="GO:1904262">
    <property type="term" value="P:negative regulation of TORC1 signaling"/>
    <property type="evidence" value="ECO:0007669"/>
    <property type="project" value="TreeGrafter"/>
</dbReference>
<name>A0A8S4A395_9EUPU</name>
<dbReference type="AlphaFoldDB" id="A0A8S4A395"/>
<accession>A0A8S4A395</accession>
<dbReference type="GO" id="GO:0005096">
    <property type="term" value="F:GTPase activator activity"/>
    <property type="evidence" value="ECO:0007669"/>
    <property type="project" value="InterPro"/>
</dbReference>
<feature type="domain" description="DEPDC5 C-terminal" evidence="1">
    <location>
        <begin position="1"/>
        <end position="188"/>
    </location>
</feature>
<dbReference type="InterPro" id="IPR045838">
    <property type="entry name" value="DEPDC5_CTD"/>
</dbReference>
<dbReference type="GO" id="GO:0034198">
    <property type="term" value="P:cellular response to amino acid starvation"/>
    <property type="evidence" value="ECO:0007669"/>
    <property type="project" value="TreeGrafter"/>
</dbReference>
<dbReference type="Pfam" id="PF19418">
    <property type="entry name" value="DEPDC5_CTD"/>
    <property type="match status" value="1"/>
</dbReference>